<organism evidence="1">
    <name type="scientific">Morchella importuna</name>
    <dbReference type="NCBI Taxonomy" id="1174673"/>
    <lineage>
        <taxon>Eukaryota</taxon>
        <taxon>Fungi</taxon>
        <taxon>Dikarya</taxon>
        <taxon>Ascomycota</taxon>
        <taxon>Pezizomycotina</taxon>
        <taxon>Pezizomycetes</taxon>
        <taxon>Pezizales</taxon>
        <taxon>Morchellaceae</taxon>
        <taxon>Morchella</taxon>
    </lineage>
</organism>
<geneLocation type="mitochondrion" evidence="1"/>
<dbReference type="RefSeq" id="YP_009722272.1">
    <property type="nucleotide sequence ID" value="NC_045397.1"/>
</dbReference>
<accession>A0A650AFI1</accession>
<protein>
    <submittedName>
        <fullName evidence="1">Uncharacterized protein</fullName>
    </submittedName>
</protein>
<dbReference type="AlphaFoldDB" id="A0A650AFI1"/>
<reference evidence="1" key="1">
    <citation type="submission" date="2019-02" db="EMBL/GenBank/DDBJ databases">
        <title>The largest mitochondrial genome of Morchella importuna (272.2 kb) among fungi reservoir of numerous mitochondrial ORFs, repeatitive sequences and nuclear genome horizontal transfer.</title>
        <authorList>
            <person name="Liu W."/>
            <person name="Bian Y."/>
        </authorList>
    </citation>
    <scope>NUCLEOTIDE SEQUENCE</scope>
</reference>
<gene>
    <name evidence="1" type="primary">orf108</name>
</gene>
<name>A0A650AFI1_9PEZI</name>
<sequence>MYTCAFNSCFLSLECIPNGWRGGIHTFLNSPFLVYQTGQEKGIGMNERKEGVHPGSGGCMPFAAWQGYSFPIPLLSMSSMLSLNVRPLVLCPDRSGGSPFTFPQFSPT</sequence>
<dbReference type="EMBL" id="MK527108">
    <property type="protein sequence ID" value="QGN66674.1"/>
    <property type="molecule type" value="Genomic_DNA"/>
</dbReference>
<dbReference type="GeneID" id="42905996"/>
<proteinExistence type="predicted"/>
<keyword evidence="1" id="KW-0496">Mitochondrion</keyword>
<evidence type="ECO:0000313" key="1">
    <source>
        <dbReference type="EMBL" id="QGN66674.1"/>
    </source>
</evidence>